<dbReference type="EnsemblMetazoa" id="G11679.2">
    <property type="protein sequence ID" value="G11679.2:cds"/>
    <property type="gene ID" value="G11679"/>
</dbReference>
<evidence type="ECO:0000256" key="1">
    <source>
        <dbReference type="ARBA" id="ARBA00004236"/>
    </source>
</evidence>
<dbReference type="GO" id="GO:0005886">
    <property type="term" value="C:plasma membrane"/>
    <property type="evidence" value="ECO:0007669"/>
    <property type="project" value="UniProtKB-SubCell"/>
</dbReference>
<evidence type="ECO:0000256" key="9">
    <source>
        <dbReference type="SAM" id="SignalP"/>
    </source>
</evidence>
<keyword evidence="8" id="KW-0393">Immunoglobulin domain</keyword>
<keyword evidence="12" id="KW-1185">Reference proteome</keyword>
<evidence type="ECO:0000313" key="11">
    <source>
        <dbReference type="EnsemblMetazoa" id="G11679.4:cds"/>
    </source>
</evidence>
<sequence>MLNWIFTLLIYKLAYVSKSVATDLHRNITVTEGDVAILPCEAQDEQNKYQVVWMNPKKILIGKNQRRFIDDARISIEHTRIDYWNLHIRHIRYEDRGEYTCTVNTSPVQITRVNLMVYVPARILESASSKDINVQEGRDVTLWCNATGIPEPNITWFRINNHHGTYKERVGAIGDTLIIKNISRHCGGKYECMATNNVKAAVQHTIKVDVHFRPEVSLINLHQSQSLGKETILQCDVSASPFGVNIWRFGDREFDQPSGPNYRTDMYKDNHLKVTLSLRILNVSRGDFGNYTCEAQNKYGRSERTMILSEYTVPTFNPSPLRPSTTPKVLSYSETMKRTHPETVSQIKNDFEDTKIFDFSKLTEGLKEVDDSKNAGYTTRVTVQTLGTITMLWTLKSISPGLF</sequence>
<dbReference type="GO" id="GO:0043005">
    <property type="term" value="C:neuron projection"/>
    <property type="evidence" value="ECO:0007669"/>
    <property type="project" value="TreeGrafter"/>
</dbReference>
<evidence type="ECO:0000313" key="12">
    <source>
        <dbReference type="Proteomes" id="UP000005408"/>
    </source>
</evidence>
<reference evidence="11" key="1">
    <citation type="submission" date="2022-08" db="UniProtKB">
        <authorList>
            <consortium name="EnsemblMetazoa"/>
        </authorList>
    </citation>
    <scope>IDENTIFICATION</scope>
    <source>
        <strain evidence="11">05x7-T-G4-1.051#20</strain>
    </source>
</reference>
<dbReference type="InterPro" id="IPR003598">
    <property type="entry name" value="Ig_sub2"/>
</dbReference>
<dbReference type="InterPro" id="IPR013783">
    <property type="entry name" value="Ig-like_fold"/>
</dbReference>
<dbReference type="OrthoDB" id="10012075at2759"/>
<evidence type="ECO:0000256" key="4">
    <source>
        <dbReference type="ARBA" id="ARBA00022737"/>
    </source>
</evidence>
<protein>
    <recommendedName>
        <fullName evidence="10">Ig-like domain-containing protein</fullName>
    </recommendedName>
</protein>
<dbReference type="Pfam" id="PF13927">
    <property type="entry name" value="Ig_3"/>
    <property type="match status" value="2"/>
</dbReference>
<proteinExistence type="predicted"/>
<evidence type="ECO:0000256" key="3">
    <source>
        <dbReference type="ARBA" id="ARBA00022729"/>
    </source>
</evidence>
<evidence type="ECO:0000256" key="2">
    <source>
        <dbReference type="ARBA" id="ARBA00022475"/>
    </source>
</evidence>
<dbReference type="PROSITE" id="PS50835">
    <property type="entry name" value="IG_LIKE"/>
    <property type="match status" value="3"/>
</dbReference>
<dbReference type="EnsemblMetazoa" id="G11679.4">
    <property type="protein sequence ID" value="G11679.4:cds"/>
    <property type="gene ID" value="G11679"/>
</dbReference>
<comment type="subcellular location">
    <subcellularLocation>
        <location evidence="1">Cell membrane</location>
    </subcellularLocation>
</comment>
<dbReference type="EnsemblMetazoa" id="G11679.5">
    <property type="protein sequence ID" value="G11679.5:cds"/>
    <property type="gene ID" value="G11679"/>
</dbReference>
<dbReference type="Gene3D" id="2.60.40.10">
    <property type="entry name" value="Immunoglobulins"/>
    <property type="match status" value="3"/>
</dbReference>
<dbReference type="Pfam" id="PF00047">
    <property type="entry name" value="ig"/>
    <property type="match status" value="1"/>
</dbReference>
<keyword evidence="6" id="KW-1015">Disulfide bond</keyword>
<name>A0A8W8HYB6_MAGGI</name>
<dbReference type="InterPro" id="IPR003599">
    <property type="entry name" value="Ig_sub"/>
</dbReference>
<feature type="domain" description="Ig-like" evidence="10">
    <location>
        <begin position="120"/>
        <end position="209"/>
    </location>
</feature>
<dbReference type="SUPFAM" id="SSF48726">
    <property type="entry name" value="Immunoglobulin"/>
    <property type="match status" value="3"/>
</dbReference>
<keyword evidence="3 9" id="KW-0732">Signal</keyword>
<evidence type="ECO:0000256" key="6">
    <source>
        <dbReference type="ARBA" id="ARBA00023157"/>
    </source>
</evidence>
<evidence type="ECO:0000256" key="5">
    <source>
        <dbReference type="ARBA" id="ARBA00023136"/>
    </source>
</evidence>
<dbReference type="AlphaFoldDB" id="A0A8W8HYB6"/>
<feature type="domain" description="Ig-like" evidence="10">
    <location>
        <begin position="214"/>
        <end position="309"/>
    </location>
</feature>
<feature type="chain" id="PRO_5042430710" description="Ig-like domain-containing protein" evidence="9">
    <location>
        <begin position="22"/>
        <end position="403"/>
    </location>
</feature>
<keyword evidence="4" id="KW-0677">Repeat</keyword>
<accession>A0A8W8HYB6</accession>
<evidence type="ECO:0000256" key="7">
    <source>
        <dbReference type="ARBA" id="ARBA00023180"/>
    </source>
</evidence>
<feature type="signal peptide" evidence="9">
    <location>
        <begin position="1"/>
        <end position="21"/>
    </location>
</feature>
<keyword evidence="7" id="KW-0325">Glycoprotein</keyword>
<dbReference type="InterPro" id="IPR013151">
    <property type="entry name" value="Immunoglobulin_dom"/>
</dbReference>
<evidence type="ECO:0000259" key="10">
    <source>
        <dbReference type="PROSITE" id="PS50835"/>
    </source>
</evidence>
<keyword evidence="2" id="KW-1003">Cell membrane</keyword>
<dbReference type="Proteomes" id="UP000005408">
    <property type="component" value="Unassembled WGS sequence"/>
</dbReference>
<organism evidence="11 12">
    <name type="scientific">Magallana gigas</name>
    <name type="common">Pacific oyster</name>
    <name type="synonym">Crassostrea gigas</name>
    <dbReference type="NCBI Taxonomy" id="29159"/>
    <lineage>
        <taxon>Eukaryota</taxon>
        <taxon>Metazoa</taxon>
        <taxon>Spiralia</taxon>
        <taxon>Lophotrochozoa</taxon>
        <taxon>Mollusca</taxon>
        <taxon>Bivalvia</taxon>
        <taxon>Autobranchia</taxon>
        <taxon>Pteriomorphia</taxon>
        <taxon>Ostreida</taxon>
        <taxon>Ostreoidea</taxon>
        <taxon>Ostreidae</taxon>
        <taxon>Magallana</taxon>
    </lineage>
</organism>
<dbReference type="FunFam" id="2.60.40.10:FF:000328">
    <property type="entry name" value="CLUMA_CG000981, isoform A"/>
    <property type="match status" value="1"/>
</dbReference>
<dbReference type="InterPro" id="IPR007110">
    <property type="entry name" value="Ig-like_dom"/>
</dbReference>
<dbReference type="PANTHER" id="PTHR12231:SF253">
    <property type="entry name" value="DPR-INTERACTING PROTEIN ETA, ISOFORM B-RELATED"/>
    <property type="match status" value="1"/>
</dbReference>
<feature type="domain" description="Ig-like" evidence="10">
    <location>
        <begin position="18"/>
        <end position="111"/>
    </location>
</feature>
<dbReference type="InterPro" id="IPR036179">
    <property type="entry name" value="Ig-like_dom_sf"/>
</dbReference>
<dbReference type="OMA" id="SWARENN"/>
<dbReference type="SMART" id="SM00409">
    <property type="entry name" value="IG"/>
    <property type="match status" value="3"/>
</dbReference>
<dbReference type="SMART" id="SM00408">
    <property type="entry name" value="IGc2"/>
    <property type="match status" value="3"/>
</dbReference>
<evidence type="ECO:0000256" key="8">
    <source>
        <dbReference type="ARBA" id="ARBA00023319"/>
    </source>
</evidence>
<dbReference type="InterPro" id="IPR051170">
    <property type="entry name" value="Neural/epithelial_adhesion"/>
</dbReference>
<dbReference type="PANTHER" id="PTHR12231">
    <property type="entry name" value="CTX-RELATED TYPE I TRANSMEMBRANE PROTEIN"/>
    <property type="match status" value="1"/>
</dbReference>
<keyword evidence="5" id="KW-0472">Membrane</keyword>